<organism evidence="2 3">
    <name type="scientific">Saccharopolyspora gregorii</name>
    <dbReference type="NCBI Taxonomy" id="33914"/>
    <lineage>
        <taxon>Bacteria</taxon>
        <taxon>Bacillati</taxon>
        <taxon>Actinomycetota</taxon>
        <taxon>Actinomycetes</taxon>
        <taxon>Pseudonocardiales</taxon>
        <taxon>Pseudonocardiaceae</taxon>
        <taxon>Saccharopolyspora</taxon>
    </lineage>
</organism>
<protein>
    <submittedName>
        <fullName evidence="2">Uncharacterized protein</fullName>
    </submittedName>
</protein>
<keyword evidence="3" id="KW-1185">Reference proteome</keyword>
<gene>
    <name evidence="2" type="ORF">GCM10020366_18700</name>
</gene>
<proteinExistence type="predicted"/>
<evidence type="ECO:0000256" key="1">
    <source>
        <dbReference type="SAM" id="MobiDB-lite"/>
    </source>
</evidence>
<dbReference type="EMBL" id="BAAAYK010000038">
    <property type="protein sequence ID" value="GAA3356077.1"/>
    <property type="molecule type" value="Genomic_DNA"/>
</dbReference>
<accession>A0ABP6RL05</accession>
<comment type="caution">
    <text evidence="2">The sequence shown here is derived from an EMBL/GenBank/DDBJ whole genome shotgun (WGS) entry which is preliminary data.</text>
</comment>
<name>A0ABP6RL05_9PSEU</name>
<reference evidence="3" key="1">
    <citation type="journal article" date="2019" name="Int. J. Syst. Evol. Microbiol.">
        <title>The Global Catalogue of Microorganisms (GCM) 10K type strain sequencing project: providing services to taxonomists for standard genome sequencing and annotation.</title>
        <authorList>
            <consortium name="The Broad Institute Genomics Platform"/>
            <consortium name="The Broad Institute Genome Sequencing Center for Infectious Disease"/>
            <person name="Wu L."/>
            <person name="Ma J."/>
        </authorList>
    </citation>
    <scope>NUCLEOTIDE SEQUENCE [LARGE SCALE GENOMIC DNA]</scope>
    <source>
        <strain evidence="3">JCM 9687</strain>
    </source>
</reference>
<dbReference type="Proteomes" id="UP001500483">
    <property type="component" value="Unassembled WGS sequence"/>
</dbReference>
<feature type="compositionally biased region" description="Basic and acidic residues" evidence="1">
    <location>
        <begin position="52"/>
        <end position="73"/>
    </location>
</feature>
<sequence>MVVLIQKQRGEWPMTQAGASGTFDGRRAEFTDDTPTPPTGLPLGGAPPSAPARRDERAEVEERWPTTDAERTDPGQQGLAELLAAEDVGRAGPAVLGADPEPGPSADAGDWPTLQRRERRPERPRGGPLDWVRRRGN</sequence>
<evidence type="ECO:0000313" key="3">
    <source>
        <dbReference type="Proteomes" id="UP001500483"/>
    </source>
</evidence>
<feature type="region of interest" description="Disordered" evidence="1">
    <location>
        <begin position="1"/>
        <end position="137"/>
    </location>
</feature>
<evidence type="ECO:0000313" key="2">
    <source>
        <dbReference type="EMBL" id="GAA3356077.1"/>
    </source>
</evidence>
<feature type="compositionally biased region" description="Basic and acidic residues" evidence="1">
    <location>
        <begin position="115"/>
        <end position="125"/>
    </location>
</feature>